<proteinExistence type="predicted"/>
<dbReference type="EMBL" id="CP026119">
    <property type="protein sequence ID" value="QAS54762.1"/>
    <property type="molecule type" value="Genomic_DNA"/>
</dbReference>
<reference evidence="1 2" key="1">
    <citation type="submission" date="2018-01" db="EMBL/GenBank/DDBJ databases">
        <title>The whole genome sequencing and assembly of Halobacillus litoralis ERB031 strain.</title>
        <authorList>
            <person name="Lee S.-J."/>
            <person name="Park M.-K."/>
            <person name="Kim J.-Y."/>
            <person name="Lee Y.-J."/>
            <person name="Yi H."/>
            <person name="Bahn Y.-S."/>
            <person name="Kim J.F."/>
            <person name="Lee D.-W."/>
        </authorList>
    </citation>
    <scope>NUCLEOTIDE SEQUENCE [LARGE SCALE GENOMIC DNA]</scope>
    <source>
        <strain evidence="1 2">ERB 031</strain>
        <plasmid evidence="2">pldw-31</plasmid>
    </source>
</reference>
<evidence type="ECO:0000313" key="1">
    <source>
        <dbReference type="EMBL" id="QAS54762.1"/>
    </source>
</evidence>
<gene>
    <name evidence="1" type="ORF">HLI_21125</name>
</gene>
<evidence type="ECO:0000313" key="2">
    <source>
        <dbReference type="Proteomes" id="UP000287756"/>
    </source>
</evidence>
<geneLocation type="plasmid" evidence="2">
    <name>pldw-31</name>
</geneLocation>
<sequence length="157" mass="18373">MINKIIIAKANNVLDDCRNSNGKSFLIEEVKAIISKVEDYWELDKYIHKFYVKKEYTKRNLLVKAARVIANNMEPAERFPFEKNEIIKIPKGSAKEEAEITHICSEDCMISVIPLRENAEEMRVHVDLVYKMNPKKINLKQRDDEPEYIQTDIFGLI</sequence>
<protein>
    <submittedName>
        <fullName evidence="1">Uncharacterized protein</fullName>
    </submittedName>
</protein>
<accession>A0A410MJ56</accession>
<dbReference type="RefSeq" id="WP_128526991.1">
    <property type="nucleotide sequence ID" value="NZ_CP026119.1"/>
</dbReference>
<name>A0A410MJ56_9BACI</name>
<organism evidence="1 2">
    <name type="scientific">Halobacillus litoralis</name>
    <dbReference type="NCBI Taxonomy" id="45668"/>
    <lineage>
        <taxon>Bacteria</taxon>
        <taxon>Bacillati</taxon>
        <taxon>Bacillota</taxon>
        <taxon>Bacilli</taxon>
        <taxon>Bacillales</taxon>
        <taxon>Bacillaceae</taxon>
        <taxon>Halobacillus</taxon>
    </lineage>
</organism>
<dbReference type="KEGG" id="hli:HLI_21125"/>
<dbReference type="AlphaFoldDB" id="A0A410MJ56"/>
<keyword evidence="1" id="KW-0614">Plasmid</keyword>
<dbReference type="Proteomes" id="UP000287756">
    <property type="component" value="Plasmid pLDW-31"/>
</dbReference>